<dbReference type="PANTHER" id="PTHR24321:SF11">
    <property type="entry name" value="BLR0893 PROTEIN"/>
    <property type="match status" value="1"/>
</dbReference>
<comment type="similarity">
    <text evidence="1">Belongs to the short-chain dehydrogenases/reductases (SDR) family.</text>
</comment>
<keyword evidence="2" id="KW-0560">Oxidoreductase</keyword>
<dbReference type="InterPro" id="IPR020904">
    <property type="entry name" value="Sc_DH/Rdtase_CS"/>
</dbReference>
<dbReference type="Gene3D" id="3.40.50.720">
    <property type="entry name" value="NAD(P)-binding Rossmann-like Domain"/>
    <property type="match status" value="1"/>
</dbReference>
<protein>
    <submittedName>
        <fullName evidence="3">SDR family oxidoreductase</fullName>
    </submittedName>
</protein>
<evidence type="ECO:0000313" key="3">
    <source>
        <dbReference type="EMBL" id="MBY4797560.1"/>
    </source>
</evidence>
<reference evidence="3 4" key="1">
    <citation type="submission" date="2021-08" db="EMBL/GenBank/DDBJ databases">
        <title>Collinsella faecalis sp. nov. isolated from swine faeces.</title>
        <authorList>
            <person name="Oh B.S."/>
            <person name="Lee J.H."/>
        </authorList>
    </citation>
    <scope>NUCLEOTIDE SEQUENCE [LARGE SCALE GENOMIC DNA]</scope>
    <source>
        <strain evidence="3 4">AGMB00827</strain>
    </source>
</reference>
<dbReference type="PRINTS" id="PR00081">
    <property type="entry name" value="GDHRDH"/>
</dbReference>
<dbReference type="InterPro" id="IPR036291">
    <property type="entry name" value="NAD(P)-bd_dom_sf"/>
</dbReference>
<keyword evidence="4" id="KW-1185">Reference proteome</keyword>
<evidence type="ECO:0000256" key="2">
    <source>
        <dbReference type="ARBA" id="ARBA00023002"/>
    </source>
</evidence>
<gene>
    <name evidence="3" type="ORF">K6V98_04220</name>
</gene>
<dbReference type="PROSITE" id="PS00061">
    <property type="entry name" value="ADH_SHORT"/>
    <property type="match status" value="1"/>
</dbReference>
<dbReference type="RefSeq" id="WP_222199270.1">
    <property type="nucleotide sequence ID" value="NZ_JAIMFO010000005.1"/>
</dbReference>
<proteinExistence type="inferred from homology"/>
<dbReference type="Proteomes" id="UP000700908">
    <property type="component" value="Unassembled WGS sequence"/>
</dbReference>
<dbReference type="CDD" id="cd05233">
    <property type="entry name" value="SDR_c"/>
    <property type="match status" value="1"/>
</dbReference>
<comment type="caution">
    <text evidence="3">The sequence shown here is derived from an EMBL/GenBank/DDBJ whole genome shotgun (WGS) entry which is preliminary data.</text>
</comment>
<dbReference type="EMBL" id="JAIMFO010000005">
    <property type="protein sequence ID" value="MBY4797560.1"/>
    <property type="molecule type" value="Genomic_DNA"/>
</dbReference>
<evidence type="ECO:0000256" key="1">
    <source>
        <dbReference type="ARBA" id="ARBA00006484"/>
    </source>
</evidence>
<dbReference type="InterPro" id="IPR002347">
    <property type="entry name" value="SDR_fam"/>
</dbReference>
<evidence type="ECO:0000313" key="4">
    <source>
        <dbReference type="Proteomes" id="UP000700908"/>
    </source>
</evidence>
<name>A0ABS7MKF0_9ACTN</name>
<accession>A0ABS7MKF0</accession>
<organism evidence="3 4">
    <name type="scientific">Collinsella ureilytica</name>
    <dbReference type="NCBI Taxonomy" id="2869515"/>
    <lineage>
        <taxon>Bacteria</taxon>
        <taxon>Bacillati</taxon>
        <taxon>Actinomycetota</taxon>
        <taxon>Coriobacteriia</taxon>
        <taxon>Coriobacteriales</taxon>
        <taxon>Coriobacteriaceae</taxon>
        <taxon>Collinsella</taxon>
    </lineage>
</organism>
<dbReference type="SUPFAM" id="SSF51735">
    <property type="entry name" value="NAD(P)-binding Rossmann-fold domains"/>
    <property type="match status" value="1"/>
</dbReference>
<dbReference type="Pfam" id="PF13561">
    <property type="entry name" value="adh_short_C2"/>
    <property type="match status" value="1"/>
</dbReference>
<sequence length="256" mass="26816">MQFKDKIVLLTGASSGVGFEAALLFAAEGAKVYAVARRVERLQKLVEKSKSEGYPGEIILAAGDVGKKEDVEKVIATIESQEGKLDVLACNAGVMDKFEPITNLSEESFDWIMNVNVKGNARLFKYAIPLMKDGGSIVVTSSIAGIRGGKAGAAYTMSKHALNGLVKNTAAMYGNKNIRCNAVAPGGIATEMVTSLTAPDAGIDTEGMEVIGRGANINKMSASAKEIAENLVFLASDHASNINGLILVSDGGLTNM</sequence>
<dbReference type="PANTHER" id="PTHR24321">
    <property type="entry name" value="DEHYDROGENASES, SHORT CHAIN"/>
    <property type="match status" value="1"/>
</dbReference>